<reference evidence="2" key="1">
    <citation type="submission" date="2020-11" db="EMBL/GenBank/DDBJ databases">
        <authorList>
            <consortium name="DOE Joint Genome Institute"/>
            <person name="Ahrendt S."/>
            <person name="Riley R."/>
            <person name="Andreopoulos W."/>
            <person name="Labutti K."/>
            <person name="Pangilinan J."/>
            <person name="Ruiz-Duenas F.J."/>
            <person name="Barrasa J.M."/>
            <person name="Sanchez-Garcia M."/>
            <person name="Camarero S."/>
            <person name="Miyauchi S."/>
            <person name="Serrano A."/>
            <person name="Linde D."/>
            <person name="Babiker R."/>
            <person name="Drula E."/>
            <person name="Ayuso-Fernandez I."/>
            <person name="Pacheco R."/>
            <person name="Padilla G."/>
            <person name="Ferreira P."/>
            <person name="Barriuso J."/>
            <person name="Kellner H."/>
            <person name="Castanera R."/>
            <person name="Alfaro M."/>
            <person name="Ramirez L."/>
            <person name="Pisabarro A.G."/>
            <person name="Kuo A."/>
            <person name="Tritt A."/>
            <person name="Lipzen A."/>
            <person name="He G."/>
            <person name="Yan M."/>
            <person name="Ng V."/>
            <person name="Cullen D."/>
            <person name="Martin F."/>
            <person name="Rosso M.-N."/>
            <person name="Henrissat B."/>
            <person name="Hibbett D."/>
            <person name="Martinez A.T."/>
            <person name="Grigoriev I.V."/>
        </authorList>
    </citation>
    <scope>NUCLEOTIDE SEQUENCE</scope>
    <source>
        <strain evidence="2">CBS 506.95</strain>
    </source>
</reference>
<name>A0A9P6EGC2_9AGAR</name>
<evidence type="ECO:0000313" key="2">
    <source>
        <dbReference type="EMBL" id="KAF9528591.1"/>
    </source>
</evidence>
<evidence type="ECO:0000256" key="1">
    <source>
        <dbReference type="ARBA" id="ARBA00022737"/>
    </source>
</evidence>
<organism evidence="2 3">
    <name type="scientific">Crepidotus variabilis</name>
    <dbReference type="NCBI Taxonomy" id="179855"/>
    <lineage>
        <taxon>Eukaryota</taxon>
        <taxon>Fungi</taxon>
        <taxon>Dikarya</taxon>
        <taxon>Basidiomycota</taxon>
        <taxon>Agaricomycotina</taxon>
        <taxon>Agaricomycetes</taxon>
        <taxon>Agaricomycetidae</taxon>
        <taxon>Agaricales</taxon>
        <taxon>Agaricineae</taxon>
        <taxon>Crepidotaceae</taxon>
        <taxon>Crepidotus</taxon>
    </lineage>
</organism>
<dbReference type="Gene3D" id="1.25.40.10">
    <property type="entry name" value="Tetratricopeptide repeat domain"/>
    <property type="match status" value="1"/>
</dbReference>
<proteinExistence type="predicted"/>
<keyword evidence="1" id="KW-0677">Repeat</keyword>
<sequence>MLAASRAFWRHVTRSETITLNRIHPLPPSSSRTFTSAFLTRRHTNSPTGHLKARRNAPDDFPIDVLNAQAAFKDLVRSMEQGSSAESAQLLSNLLASLPANDESRVSTFHQLKTVLTKNPKENLALLAQLGLGFTSLGFGRLVREEILPVVQAFGSQDDMMSLQLELDRDVQGPGSTSIFEDGSIVTEPITESQSTHIPIDLVVALDEVTNAASSEDLEAHYPEPAPPVEDLAEVFEDEDGDYAQFEPSPSKTVHSSRQSAGMLVNLVEQELYERAYVLLQEMQDLDAKIPYSFIYEKAALAALQRANTKPEEKLVMFTAWFSLVPLEINAPSEPPFGETTRLLIQSPLLQLSILLQFGLIAARKGYAERISDLLFPPIVRATSPEVLRKFVEDFLHADHAYLTNHMHHVKREARMRLKKSVSNVRGIVIRILTYSGRLDEAVAFLPDPDNPQFKLSVYTYNLLLKRLWVGHKDGREKQIQLVERLRGMGETAIRQPIPSMLQEVRIKELSDELNHGFTTANPVDFDGDVLATLRYLKNHVAARRRSEVAHPFTLVNFMSMYLATGRTRALELLLNKAIRTSFFATSNFVYAEMLFYRRLQQPQLVLKTFVDHLFISGVPRDEVITRYYRLSSMYELYDPTSGEAPPLRRFYPFDYHRSLPRGKMWPRRVHTNLVWDCLAQLNTEDHSLKSLYKQLVFFTQHGHDAPTSVEVSEADEVPIPQNWQVPVGAAAFTPFIQRLMYINGPGFGARILRDMLRLGQRPTEYHYTELVGFYARRGDIERTMLVLNAMEARVTVSDPTIGDNPAHTGVAPPIRNHNLPAPTLVTYTAILRGFLIAKHLEGAEETYRRIQKLEEYNPGSSPELDLAVDDLMDFRSAGAAWVYPYARKQHKYT</sequence>
<dbReference type="OrthoDB" id="185373at2759"/>
<keyword evidence="3" id="KW-1185">Reference proteome</keyword>
<dbReference type="InterPro" id="IPR011990">
    <property type="entry name" value="TPR-like_helical_dom_sf"/>
</dbReference>
<dbReference type="EMBL" id="MU157851">
    <property type="protein sequence ID" value="KAF9528591.1"/>
    <property type="molecule type" value="Genomic_DNA"/>
</dbReference>
<gene>
    <name evidence="2" type="ORF">CPB83DRAFT_894115</name>
</gene>
<dbReference type="Proteomes" id="UP000807306">
    <property type="component" value="Unassembled WGS sequence"/>
</dbReference>
<dbReference type="PANTHER" id="PTHR47942:SF63">
    <property type="entry name" value="PENTATRICOPEPTIDE REPEAT-CONTAINING PROTEIN"/>
    <property type="match status" value="1"/>
</dbReference>
<dbReference type="InterPro" id="IPR051222">
    <property type="entry name" value="PPR/CCM1_RNA-binding"/>
</dbReference>
<protein>
    <submittedName>
        <fullName evidence="2">Uncharacterized protein</fullName>
    </submittedName>
</protein>
<dbReference type="PANTHER" id="PTHR47942">
    <property type="entry name" value="TETRATRICOPEPTIDE REPEAT (TPR)-LIKE SUPERFAMILY PROTEIN-RELATED"/>
    <property type="match status" value="1"/>
</dbReference>
<dbReference type="AlphaFoldDB" id="A0A9P6EGC2"/>
<comment type="caution">
    <text evidence="2">The sequence shown here is derived from an EMBL/GenBank/DDBJ whole genome shotgun (WGS) entry which is preliminary data.</text>
</comment>
<accession>A0A9P6EGC2</accession>
<evidence type="ECO:0000313" key="3">
    <source>
        <dbReference type="Proteomes" id="UP000807306"/>
    </source>
</evidence>